<keyword evidence="7 8" id="KW-0505">Motor protein</keyword>
<feature type="region of interest" description="Disordered" evidence="9">
    <location>
        <begin position="382"/>
        <end position="407"/>
    </location>
</feature>
<evidence type="ECO:0000256" key="8">
    <source>
        <dbReference type="RuleBase" id="RU000394"/>
    </source>
</evidence>
<evidence type="ECO:0000256" key="2">
    <source>
        <dbReference type="ARBA" id="ARBA00022490"/>
    </source>
</evidence>
<dbReference type="PROSITE" id="PS50067">
    <property type="entry name" value="KINESIN_MOTOR_2"/>
    <property type="match status" value="1"/>
</dbReference>
<dbReference type="InterPro" id="IPR027640">
    <property type="entry name" value="Kinesin-like_fam"/>
</dbReference>
<evidence type="ECO:0000313" key="11">
    <source>
        <dbReference type="Proteomes" id="UP000695000"/>
    </source>
</evidence>
<comment type="similarity">
    <text evidence="7 8">Belongs to the TRAFAC class myosin-kinesin ATPase superfamily. Kinesin family.</text>
</comment>
<keyword evidence="5" id="KW-0175">Coiled coil</keyword>
<dbReference type="InterPro" id="IPR036961">
    <property type="entry name" value="Kinesin_motor_dom_sf"/>
</dbReference>
<evidence type="ECO:0000256" key="7">
    <source>
        <dbReference type="PROSITE-ProRule" id="PRU00283"/>
    </source>
</evidence>
<dbReference type="PROSITE" id="PS00411">
    <property type="entry name" value="KINESIN_MOTOR_1"/>
    <property type="match status" value="1"/>
</dbReference>
<dbReference type="PANTHER" id="PTHR47969">
    <property type="entry name" value="CHROMOSOME-ASSOCIATED KINESIN KIF4A-RELATED"/>
    <property type="match status" value="1"/>
</dbReference>
<keyword evidence="11" id="KW-1185">Reference proteome</keyword>
<sequence>MANKKSVLGEVENVRVVIRIRPLNKKEVADGNQNIVTLDQEENVLTLFKVGNEKTKSFKFDHVFGPVCTQMDLYRHIAYPIVEKSFQGYNGTIFAYGQTGTGKTFTMAGNNKVPELKGIIPNAFAHIFTHIARASEEKSFAVTVTYLEIYNEEVRDLLSTTPNNKLEVRERKDVGVYVKDLMGFTVDSIESITELMNRGNNNRITRSTLMNDVSSRSHAIFTITLESKHRADNKTTIGKLNLVDLAGSERLSRTQATGDRLKEASNINQSLSVLGNVISALVDGKSTHIPYRNSKLTRLLQDSLGGNSKTAMIAMVSPSEMDYEESICTLRYASRVKFIKNTARINVETKKGLIECFELEIEKLQQRIHLISLHEEREMAKQESKKKKDITLEEESRKQHEEIEKTEREKTELLSKISLIQKKILVGGENLFEKAKQQEFLLELSRGELQTMEEYSKQLQEEIQKKGQERINVEEQYSTLQEEKIGITKNLKKVQQLLNEVKEEHADKEHEYQREMEALLDNYRLLVRELQLANVMIDNYIPKEYLKTIEGKMLWNTDTTEFQVKGVAYTGNNMRKHMSANVDKSTPAFRGMKNVYHSYNAGKKVERRVRTSSVPRPSHSKRTSQIRSAI</sequence>
<evidence type="ECO:0000256" key="4">
    <source>
        <dbReference type="ARBA" id="ARBA00022840"/>
    </source>
</evidence>
<accession>A0ABM1M3A1</accession>
<keyword evidence="4 7" id="KW-0067">ATP-binding</keyword>
<evidence type="ECO:0000256" key="9">
    <source>
        <dbReference type="SAM" id="MobiDB-lite"/>
    </source>
</evidence>
<dbReference type="RefSeq" id="XP_017769051.1">
    <property type="nucleotide sequence ID" value="XM_017913562.1"/>
</dbReference>
<evidence type="ECO:0000256" key="6">
    <source>
        <dbReference type="ARBA" id="ARBA00023212"/>
    </source>
</evidence>
<comment type="subcellular location">
    <subcellularLocation>
        <location evidence="1">Cytoplasm</location>
        <location evidence="1">Cytoskeleton</location>
    </subcellularLocation>
</comment>
<dbReference type="PANTHER" id="PTHR47969:SF15">
    <property type="entry name" value="CHROMOSOME-ASSOCIATED KINESIN KIF4A-RELATED"/>
    <property type="match status" value="1"/>
</dbReference>
<dbReference type="Proteomes" id="UP000695000">
    <property type="component" value="Unplaced"/>
</dbReference>
<keyword evidence="3 7" id="KW-0547">Nucleotide-binding</keyword>
<evidence type="ECO:0000256" key="3">
    <source>
        <dbReference type="ARBA" id="ARBA00022741"/>
    </source>
</evidence>
<protein>
    <recommendedName>
        <fullName evidence="8">Kinesin-like protein</fullName>
    </recommendedName>
</protein>
<feature type="compositionally biased region" description="Basic and acidic residues" evidence="9">
    <location>
        <begin position="389"/>
        <end position="407"/>
    </location>
</feature>
<dbReference type="Gene3D" id="3.40.850.10">
    <property type="entry name" value="Kinesin motor domain"/>
    <property type="match status" value="1"/>
</dbReference>
<dbReference type="SUPFAM" id="SSF52540">
    <property type="entry name" value="P-loop containing nucleoside triphosphate hydrolases"/>
    <property type="match status" value="1"/>
</dbReference>
<organism evidence="11 12">
    <name type="scientific">Nicrophorus vespilloides</name>
    <name type="common">Boreal carrion beetle</name>
    <dbReference type="NCBI Taxonomy" id="110193"/>
    <lineage>
        <taxon>Eukaryota</taxon>
        <taxon>Metazoa</taxon>
        <taxon>Ecdysozoa</taxon>
        <taxon>Arthropoda</taxon>
        <taxon>Hexapoda</taxon>
        <taxon>Insecta</taxon>
        <taxon>Pterygota</taxon>
        <taxon>Neoptera</taxon>
        <taxon>Endopterygota</taxon>
        <taxon>Coleoptera</taxon>
        <taxon>Polyphaga</taxon>
        <taxon>Staphyliniformia</taxon>
        <taxon>Silphidae</taxon>
        <taxon>Nicrophorinae</taxon>
        <taxon>Nicrophorus</taxon>
    </lineage>
</organism>
<evidence type="ECO:0000259" key="10">
    <source>
        <dbReference type="PROSITE" id="PS50067"/>
    </source>
</evidence>
<dbReference type="InterPro" id="IPR001752">
    <property type="entry name" value="Kinesin_motor_dom"/>
</dbReference>
<dbReference type="Pfam" id="PF00225">
    <property type="entry name" value="Kinesin"/>
    <property type="match status" value="1"/>
</dbReference>
<keyword evidence="6" id="KW-0206">Cytoskeleton</keyword>
<evidence type="ECO:0000256" key="1">
    <source>
        <dbReference type="ARBA" id="ARBA00004245"/>
    </source>
</evidence>
<gene>
    <name evidence="12" type="primary">LOC108557153</name>
</gene>
<dbReference type="InterPro" id="IPR027417">
    <property type="entry name" value="P-loop_NTPase"/>
</dbReference>
<keyword evidence="8" id="KW-0493">Microtubule</keyword>
<proteinExistence type="inferred from homology"/>
<reference evidence="12" key="1">
    <citation type="submission" date="2025-08" db="UniProtKB">
        <authorList>
            <consortium name="RefSeq"/>
        </authorList>
    </citation>
    <scope>IDENTIFICATION</scope>
    <source>
        <tissue evidence="12">Whole Larva</tissue>
    </source>
</reference>
<feature type="binding site" evidence="7">
    <location>
        <begin position="97"/>
        <end position="104"/>
    </location>
    <ligand>
        <name>ATP</name>
        <dbReference type="ChEBI" id="CHEBI:30616"/>
    </ligand>
</feature>
<dbReference type="GeneID" id="108557153"/>
<feature type="region of interest" description="Disordered" evidence="9">
    <location>
        <begin position="606"/>
        <end position="630"/>
    </location>
</feature>
<dbReference type="InterPro" id="IPR019821">
    <property type="entry name" value="Kinesin_motor_CS"/>
</dbReference>
<dbReference type="SMART" id="SM00129">
    <property type="entry name" value="KISc"/>
    <property type="match status" value="1"/>
</dbReference>
<name>A0ABM1M3A1_NICVS</name>
<evidence type="ECO:0000256" key="5">
    <source>
        <dbReference type="ARBA" id="ARBA00023054"/>
    </source>
</evidence>
<dbReference type="PRINTS" id="PR00380">
    <property type="entry name" value="KINESINHEAVY"/>
</dbReference>
<feature type="domain" description="Kinesin motor" evidence="10">
    <location>
        <begin position="13"/>
        <end position="339"/>
    </location>
</feature>
<evidence type="ECO:0000313" key="12">
    <source>
        <dbReference type="RefSeq" id="XP_017769051.1"/>
    </source>
</evidence>
<keyword evidence="2" id="KW-0963">Cytoplasm</keyword>